<organism evidence="1 2">
    <name type="scientific">Phormidium pseudopriestleyi FRX01</name>
    <dbReference type="NCBI Taxonomy" id="1759528"/>
    <lineage>
        <taxon>Bacteria</taxon>
        <taxon>Bacillati</taxon>
        <taxon>Cyanobacteriota</taxon>
        <taxon>Cyanophyceae</taxon>
        <taxon>Oscillatoriophycideae</taxon>
        <taxon>Oscillatoriales</taxon>
        <taxon>Oscillatoriaceae</taxon>
        <taxon>Phormidium</taxon>
    </lineage>
</organism>
<protein>
    <submittedName>
        <fullName evidence="1">Uncharacterized protein</fullName>
    </submittedName>
</protein>
<accession>A0ABS3FTY4</accession>
<name>A0ABS3FTY4_9CYAN</name>
<evidence type="ECO:0000313" key="2">
    <source>
        <dbReference type="Proteomes" id="UP000664844"/>
    </source>
</evidence>
<sequence>MAVPLAQYFKLGKIDGSEISGVRPSSTLIYTNLGLTQLHSRTQTQERSPP</sequence>
<dbReference type="RefSeq" id="WP_207088993.1">
    <property type="nucleotide sequence ID" value="NZ_JAFLQW010000420.1"/>
</dbReference>
<dbReference type="EMBL" id="JAFLQW010000420">
    <property type="protein sequence ID" value="MBO0350518.1"/>
    <property type="molecule type" value="Genomic_DNA"/>
</dbReference>
<evidence type="ECO:0000313" key="1">
    <source>
        <dbReference type="EMBL" id="MBO0350518.1"/>
    </source>
</evidence>
<gene>
    <name evidence="1" type="ORF">J0895_15725</name>
</gene>
<proteinExistence type="predicted"/>
<keyword evidence="2" id="KW-1185">Reference proteome</keyword>
<dbReference type="Proteomes" id="UP000664844">
    <property type="component" value="Unassembled WGS sequence"/>
</dbReference>
<comment type="caution">
    <text evidence="1">The sequence shown here is derived from an EMBL/GenBank/DDBJ whole genome shotgun (WGS) entry which is preliminary data.</text>
</comment>
<reference evidence="1 2" key="1">
    <citation type="submission" date="2021-03" db="EMBL/GenBank/DDBJ databases">
        <title>Metabolic Capacity of the Antarctic Cyanobacterium Phormidium pseudopriestleyi that Sustains Oxygenic Photosynthesis in the Presence of Hydrogen Sulfide.</title>
        <authorList>
            <person name="Lumian J.E."/>
            <person name="Jungblut A.D."/>
            <person name="Dillon M.L."/>
            <person name="Hawes I."/>
            <person name="Doran P.T."/>
            <person name="Mackey T.J."/>
            <person name="Dick G.J."/>
            <person name="Grettenberger C.L."/>
            <person name="Sumner D.Y."/>
        </authorList>
    </citation>
    <scope>NUCLEOTIDE SEQUENCE [LARGE SCALE GENOMIC DNA]</scope>
    <source>
        <strain evidence="1 2">FRX01</strain>
    </source>
</reference>